<dbReference type="Proteomes" id="UP000198510">
    <property type="component" value="Unassembled WGS sequence"/>
</dbReference>
<gene>
    <name evidence="1" type="ORF">SAMN05421823_103334</name>
</gene>
<reference evidence="1 2" key="1">
    <citation type="submission" date="2016-10" db="EMBL/GenBank/DDBJ databases">
        <authorList>
            <person name="de Groot N.N."/>
        </authorList>
    </citation>
    <scope>NUCLEOTIDE SEQUENCE [LARGE SCALE GENOMIC DNA]</scope>
    <source>
        <strain evidence="1 2">DSM 25186</strain>
    </source>
</reference>
<organism evidence="1 2">
    <name type="scientific">Catalinimonas alkaloidigena</name>
    <dbReference type="NCBI Taxonomy" id="1075417"/>
    <lineage>
        <taxon>Bacteria</taxon>
        <taxon>Pseudomonadati</taxon>
        <taxon>Bacteroidota</taxon>
        <taxon>Cytophagia</taxon>
        <taxon>Cytophagales</taxon>
        <taxon>Catalimonadaceae</taxon>
        <taxon>Catalinimonas</taxon>
    </lineage>
</organism>
<dbReference type="RefSeq" id="WP_089681346.1">
    <property type="nucleotide sequence ID" value="NZ_FNFO01000003.1"/>
</dbReference>
<proteinExistence type="predicted"/>
<protein>
    <submittedName>
        <fullName evidence="1">Uncharacterized protein</fullName>
    </submittedName>
</protein>
<dbReference type="EMBL" id="FNFO01000003">
    <property type="protein sequence ID" value="SDK70484.1"/>
    <property type="molecule type" value="Genomic_DNA"/>
</dbReference>
<keyword evidence="2" id="KW-1185">Reference proteome</keyword>
<dbReference type="STRING" id="1075417.SAMN05421823_103334"/>
<evidence type="ECO:0000313" key="1">
    <source>
        <dbReference type="EMBL" id="SDK70484.1"/>
    </source>
</evidence>
<dbReference type="AlphaFoldDB" id="A0A1G9E2Y9"/>
<sequence length="85" mass="9718">MENCLYLKRNFGSSSVYFYVEPKLLGDLFEATEVNVGMQSWRGQAAQGTRLMTSRDLEDLFGEGYFEVSETEFQRATGQFQRAIA</sequence>
<accession>A0A1G9E2Y9</accession>
<evidence type="ECO:0000313" key="2">
    <source>
        <dbReference type="Proteomes" id="UP000198510"/>
    </source>
</evidence>
<name>A0A1G9E2Y9_9BACT</name>